<proteinExistence type="predicted"/>
<name>A0A4D4KNH1_STRVO</name>
<keyword evidence="2" id="KW-1185">Reference proteome</keyword>
<dbReference type="Proteomes" id="UP000301309">
    <property type="component" value="Unassembled WGS sequence"/>
</dbReference>
<dbReference type="EMBL" id="BJHW01000001">
    <property type="protein sequence ID" value="GDY50212.1"/>
    <property type="molecule type" value="Genomic_DNA"/>
</dbReference>
<sequence>MRIAREKVAEVMAEISADALVGPEREPAGGDRESCPYAVRSGGWWGVDRAQVAAGDGVEVMTQV</sequence>
<gene>
    <name evidence="1" type="ORF">SVIO_008350</name>
</gene>
<reference evidence="1 2" key="1">
    <citation type="journal article" date="2020" name="Int. J. Syst. Evol. Microbiol.">
        <title>Reclassification of Streptomyces castelarensis and Streptomyces sporoclivatus as later heterotypic synonyms of Streptomyces antimycoticus.</title>
        <authorList>
            <person name="Komaki H."/>
            <person name="Tamura T."/>
        </authorList>
    </citation>
    <scope>NUCLEOTIDE SEQUENCE [LARGE SCALE GENOMIC DNA]</scope>
    <source>
        <strain evidence="1 2">NBRC 13459</strain>
    </source>
</reference>
<evidence type="ECO:0000313" key="1">
    <source>
        <dbReference type="EMBL" id="GDY50212.1"/>
    </source>
</evidence>
<protein>
    <submittedName>
        <fullName evidence="1">Uncharacterized protein</fullName>
    </submittedName>
</protein>
<accession>A0A4D4KNH1</accession>
<evidence type="ECO:0000313" key="2">
    <source>
        <dbReference type="Proteomes" id="UP000301309"/>
    </source>
</evidence>
<organism evidence="1 2">
    <name type="scientific">Streptomyces violaceusniger</name>
    <dbReference type="NCBI Taxonomy" id="68280"/>
    <lineage>
        <taxon>Bacteria</taxon>
        <taxon>Bacillati</taxon>
        <taxon>Actinomycetota</taxon>
        <taxon>Actinomycetes</taxon>
        <taxon>Kitasatosporales</taxon>
        <taxon>Streptomycetaceae</taxon>
        <taxon>Streptomyces</taxon>
        <taxon>Streptomyces violaceusniger group</taxon>
    </lineage>
</organism>
<comment type="caution">
    <text evidence="1">The sequence shown here is derived from an EMBL/GenBank/DDBJ whole genome shotgun (WGS) entry which is preliminary data.</text>
</comment>
<dbReference type="AlphaFoldDB" id="A0A4D4KNH1"/>